<organism evidence="5 6">
    <name type="scientific">Amycolatopsis bullii</name>
    <dbReference type="NCBI Taxonomy" id="941987"/>
    <lineage>
        <taxon>Bacteria</taxon>
        <taxon>Bacillati</taxon>
        <taxon>Actinomycetota</taxon>
        <taxon>Actinomycetes</taxon>
        <taxon>Pseudonocardiales</taxon>
        <taxon>Pseudonocardiaceae</taxon>
        <taxon>Amycolatopsis</taxon>
    </lineage>
</organism>
<dbReference type="InterPro" id="IPR042261">
    <property type="entry name" value="Lsr2-like_dimerization"/>
</dbReference>
<dbReference type="InterPro" id="IPR055370">
    <property type="entry name" value="Lsr2_DNA-bd"/>
</dbReference>
<dbReference type="InterPro" id="IPR024412">
    <property type="entry name" value="Lsr2_dim_dom"/>
</dbReference>
<dbReference type="Gene3D" id="3.30.60.230">
    <property type="entry name" value="Lsr2, dimerization domain"/>
    <property type="match status" value="1"/>
</dbReference>
<protein>
    <submittedName>
        <fullName evidence="5">Lsr2 family protein</fullName>
    </submittedName>
</protein>
<feature type="domain" description="Lsr2 dimerization" evidence="3">
    <location>
        <begin position="1"/>
        <end position="58"/>
    </location>
</feature>
<dbReference type="Pfam" id="PF23359">
    <property type="entry name" value="Lsr2_DNA-bd"/>
    <property type="match status" value="1"/>
</dbReference>
<sequence>MAQKVRVEVLDDIDGSEASETVVFALDGVSYEIDLSEENAEALRGEFARYVQAGRRVGGRRVRTALGQAAGAGSRSPGAEGGNSREYNQAVREWAAANGHNVAERGRLSSDLIAAYEAAQSTPVEVAAAKPARERASRK</sequence>
<dbReference type="Gene3D" id="4.10.320.10">
    <property type="entry name" value="E3-binding domain"/>
    <property type="match status" value="1"/>
</dbReference>
<dbReference type="RefSeq" id="WP_191309841.1">
    <property type="nucleotide sequence ID" value="NZ_BNAW01000008.1"/>
</dbReference>
<gene>
    <name evidence="5" type="ORF">GCM10017567_27170</name>
</gene>
<dbReference type="InterPro" id="IPR036625">
    <property type="entry name" value="E3-bd_dom_sf"/>
</dbReference>
<dbReference type="EMBL" id="BNAW01000008">
    <property type="protein sequence ID" value="GHG08899.1"/>
    <property type="molecule type" value="Genomic_DNA"/>
</dbReference>
<accession>A0ABQ3KBS3</accession>
<dbReference type="Proteomes" id="UP000649955">
    <property type="component" value="Unassembled WGS sequence"/>
</dbReference>
<evidence type="ECO:0000259" key="4">
    <source>
        <dbReference type="Pfam" id="PF23359"/>
    </source>
</evidence>
<name>A0ABQ3KBS3_9PSEU</name>
<evidence type="ECO:0000256" key="1">
    <source>
        <dbReference type="ARBA" id="ARBA00023125"/>
    </source>
</evidence>
<evidence type="ECO:0000313" key="5">
    <source>
        <dbReference type="EMBL" id="GHG08899.1"/>
    </source>
</evidence>
<feature type="region of interest" description="Disordered" evidence="2">
    <location>
        <begin position="66"/>
        <end position="87"/>
    </location>
</feature>
<keyword evidence="6" id="KW-1185">Reference proteome</keyword>
<proteinExistence type="predicted"/>
<evidence type="ECO:0000313" key="6">
    <source>
        <dbReference type="Proteomes" id="UP000649955"/>
    </source>
</evidence>
<comment type="caution">
    <text evidence="5">The sequence shown here is derived from an EMBL/GenBank/DDBJ whole genome shotgun (WGS) entry which is preliminary data.</text>
</comment>
<evidence type="ECO:0000259" key="3">
    <source>
        <dbReference type="Pfam" id="PF11774"/>
    </source>
</evidence>
<evidence type="ECO:0000256" key="2">
    <source>
        <dbReference type="SAM" id="MobiDB-lite"/>
    </source>
</evidence>
<dbReference type="Pfam" id="PF11774">
    <property type="entry name" value="Lsr2"/>
    <property type="match status" value="1"/>
</dbReference>
<keyword evidence="1" id="KW-0238">DNA-binding</keyword>
<reference evidence="6" key="1">
    <citation type="journal article" date="2019" name="Int. J. Syst. Evol. Microbiol.">
        <title>The Global Catalogue of Microorganisms (GCM) 10K type strain sequencing project: providing services to taxonomists for standard genome sequencing and annotation.</title>
        <authorList>
            <consortium name="The Broad Institute Genomics Platform"/>
            <consortium name="The Broad Institute Genome Sequencing Center for Infectious Disease"/>
            <person name="Wu L."/>
            <person name="Ma J."/>
        </authorList>
    </citation>
    <scope>NUCLEOTIDE SEQUENCE [LARGE SCALE GENOMIC DNA]</scope>
    <source>
        <strain evidence="6">CGMCC 4.7680</strain>
    </source>
</reference>
<feature type="domain" description="Lsr2 DNA-binding" evidence="4">
    <location>
        <begin position="84"/>
        <end position="119"/>
    </location>
</feature>